<evidence type="ECO:0000256" key="1">
    <source>
        <dbReference type="ARBA" id="ARBA00022723"/>
    </source>
</evidence>
<comment type="similarity">
    <text evidence="7">Belongs to the RecR family.</text>
</comment>
<evidence type="ECO:0000313" key="10">
    <source>
        <dbReference type="Proteomes" id="UP001324634"/>
    </source>
</evidence>
<dbReference type="InterPro" id="IPR000093">
    <property type="entry name" value="DNA_Rcmb_RecR"/>
</dbReference>
<proteinExistence type="inferred from homology"/>
<dbReference type="InterPro" id="IPR006171">
    <property type="entry name" value="TOPRIM_dom"/>
</dbReference>
<dbReference type="KEGG" id="psti:SOO65_01765"/>
<organism evidence="9 10">
    <name type="scientific">Peredibacter starrii</name>
    <dbReference type="NCBI Taxonomy" id="28202"/>
    <lineage>
        <taxon>Bacteria</taxon>
        <taxon>Pseudomonadati</taxon>
        <taxon>Bdellovibrionota</taxon>
        <taxon>Bacteriovoracia</taxon>
        <taxon>Bacteriovoracales</taxon>
        <taxon>Bacteriovoracaceae</taxon>
        <taxon>Peredibacter</taxon>
    </lineage>
</organism>
<evidence type="ECO:0000256" key="7">
    <source>
        <dbReference type="HAMAP-Rule" id="MF_00017"/>
    </source>
</evidence>
<dbReference type="Pfam" id="PF21176">
    <property type="entry name" value="RecR_HhH"/>
    <property type="match status" value="1"/>
</dbReference>
<keyword evidence="4 7" id="KW-0862">Zinc</keyword>
<keyword evidence="1 7" id="KW-0479">Metal-binding</keyword>
<dbReference type="Gene3D" id="3.40.1360.10">
    <property type="match status" value="1"/>
</dbReference>
<dbReference type="PANTHER" id="PTHR30446:SF0">
    <property type="entry name" value="RECOMBINATION PROTEIN RECR"/>
    <property type="match status" value="1"/>
</dbReference>
<feature type="domain" description="Toprim" evidence="8">
    <location>
        <begin position="81"/>
        <end position="175"/>
    </location>
</feature>
<evidence type="ECO:0000256" key="5">
    <source>
        <dbReference type="ARBA" id="ARBA00023172"/>
    </source>
</evidence>
<evidence type="ECO:0000313" key="9">
    <source>
        <dbReference type="EMBL" id="WPU65464.1"/>
    </source>
</evidence>
<evidence type="ECO:0000256" key="4">
    <source>
        <dbReference type="ARBA" id="ARBA00022833"/>
    </source>
</evidence>
<dbReference type="Pfam" id="PF21175">
    <property type="entry name" value="RecR_C"/>
    <property type="match status" value="1"/>
</dbReference>
<name>A0AAX4HQA2_9BACT</name>
<dbReference type="PROSITE" id="PS50880">
    <property type="entry name" value="TOPRIM"/>
    <property type="match status" value="1"/>
</dbReference>
<dbReference type="SUPFAM" id="SSF111304">
    <property type="entry name" value="Recombination protein RecR"/>
    <property type="match status" value="1"/>
</dbReference>
<protein>
    <recommendedName>
        <fullName evidence="7">Recombination protein RecR</fullName>
    </recommendedName>
</protein>
<dbReference type="NCBIfam" id="TIGR00615">
    <property type="entry name" value="recR"/>
    <property type="match status" value="1"/>
</dbReference>
<dbReference type="Pfam" id="PF13662">
    <property type="entry name" value="Toprim_4"/>
    <property type="match status" value="1"/>
</dbReference>
<sequence>MIQLPEVIKNAVDALTKLPGVGEKTAFRMVMSMTNWKASELKVVGDSLTNLKDLKLCQDCGMFADEDKCSICADEARAFSRTLCVVENASDLMAIEKSGNFRGVYHILGGVLNPLLGVGPDELRMDELRDRIVQKEIEEVILAINPSVEGDATCSYFKTLLPETIRVERIGFGVPIGGSLEYLDPMTITKALENRKRF</sequence>
<dbReference type="Gene3D" id="6.10.250.240">
    <property type="match status" value="1"/>
</dbReference>
<keyword evidence="3 7" id="KW-0863">Zinc-finger</keyword>
<evidence type="ECO:0000256" key="2">
    <source>
        <dbReference type="ARBA" id="ARBA00022763"/>
    </source>
</evidence>
<dbReference type="GO" id="GO:0003677">
    <property type="term" value="F:DNA binding"/>
    <property type="evidence" value="ECO:0007669"/>
    <property type="project" value="UniProtKB-UniRule"/>
</dbReference>
<dbReference type="PANTHER" id="PTHR30446">
    <property type="entry name" value="RECOMBINATION PROTEIN RECR"/>
    <property type="match status" value="1"/>
</dbReference>
<keyword evidence="10" id="KW-1185">Reference proteome</keyword>
<evidence type="ECO:0000256" key="6">
    <source>
        <dbReference type="ARBA" id="ARBA00023204"/>
    </source>
</evidence>
<evidence type="ECO:0000256" key="3">
    <source>
        <dbReference type="ARBA" id="ARBA00022771"/>
    </source>
</evidence>
<evidence type="ECO:0000259" key="8">
    <source>
        <dbReference type="PROSITE" id="PS50880"/>
    </source>
</evidence>
<dbReference type="EMBL" id="CP139487">
    <property type="protein sequence ID" value="WPU65464.1"/>
    <property type="molecule type" value="Genomic_DNA"/>
</dbReference>
<keyword evidence="2 7" id="KW-0227">DNA damage</keyword>
<dbReference type="CDD" id="cd01025">
    <property type="entry name" value="TOPRIM_recR"/>
    <property type="match status" value="1"/>
</dbReference>
<dbReference type="SMART" id="SM00493">
    <property type="entry name" value="TOPRIM"/>
    <property type="match status" value="1"/>
</dbReference>
<dbReference type="Proteomes" id="UP001324634">
    <property type="component" value="Chromosome"/>
</dbReference>
<keyword evidence="6 7" id="KW-0234">DNA repair</keyword>
<dbReference type="GO" id="GO:0006310">
    <property type="term" value="P:DNA recombination"/>
    <property type="evidence" value="ECO:0007669"/>
    <property type="project" value="UniProtKB-UniRule"/>
</dbReference>
<dbReference type="Gene3D" id="1.10.8.420">
    <property type="entry name" value="RecR Domain 1"/>
    <property type="match status" value="1"/>
</dbReference>
<dbReference type="InterPro" id="IPR034137">
    <property type="entry name" value="TOPRIM_RecR"/>
</dbReference>
<dbReference type="GO" id="GO:0006281">
    <property type="term" value="P:DNA repair"/>
    <property type="evidence" value="ECO:0007669"/>
    <property type="project" value="UniProtKB-UniRule"/>
</dbReference>
<comment type="function">
    <text evidence="7">May play a role in DNA repair. It seems to be involved in an RecBC-independent recombinational process of DNA repair. It may act with RecF and RecO.</text>
</comment>
<accession>A0AAX4HQA2</accession>
<reference evidence="9 10" key="1">
    <citation type="submission" date="2023-11" db="EMBL/GenBank/DDBJ databases">
        <title>Peredibacter starrii A3.12.</title>
        <authorList>
            <person name="Mitchell R.J."/>
        </authorList>
    </citation>
    <scope>NUCLEOTIDE SEQUENCE [LARGE SCALE GENOMIC DNA]</scope>
    <source>
        <strain evidence="9 10">A3.12</strain>
    </source>
</reference>
<dbReference type="GO" id="GO:0008270">
    <property type="term" value="F:zinc ion binding"/>
    <property type="evidence" value="ECO:0007669"/>
    <property type="project" value="UniProtKB-KW"/>
</dbReference>
<dbReference type="RefSeq" id="WP_321395977.1">
    <property type="nucleotide sequence ID" value="NZ_CP139487.1"/>
</dbReference>
<dbReference type="HAMAP" id="MF_00017">
    <property type="entry name" value="RecR"/>
    <property type="match status" value="1"/>
</dbReference>
<feature type="zinc finger region" description="C4-type" evidence="7">
    <location>
        <begin position="57"/>
        <end position="72"/>
    </location>
</feature>
<keyword evidence="5 7" id="KW-0233">DNA recombination</keyword>
<dbReference type="Pfam" id="PF02132">
    <property type="entry name" value="RecR_ZnF"/>
    <property type="match status" value="1"/>
</dbReference>
<dbReference type="InterPro" id="IPR015967">
    <property type="entry name" value="Rcmb_RecR_Znf"/>
</dbReference>
<dbReference type="InterPro" id="IPR023627">
    <property type="entry name" value="Rcmb_RecR"/>
</dbReference>
<gene>
    <name evidence="7 9" type="primary">recR</name>
    <name evidence="9" type="ORF">SOO65_01765</name>
</gene>
<dbReference type="AlphaFoldDB" id="A0AAX4HQA2"/>